<comment type="caution">
    <text evidence="1">The sequence shown here is derived from an EMBL/GenBank/DDBJ whole genome shotgun (WGS) entry which is preliminary data.</text>
</comment>
<evidence type="ECO:0000313" key="2">
    <source>
        <dbReference type="Proteomes" id="UP001148018"/>
    </source>
</evidence>
<name>A0A9Q0DFV1_9TELE</name>
<evidence type="ECO:0000313" key="1">
    <source>
        <dbReference type="EMBL" id="KAJ3586861.1"/>
    </source>
</evidence>
<protein>
    <submittedName>
        <fullName evidence="1">Uncharacterized protein</fullName>
    </submittedName>
</protein>
<reference evidence="1" key="1">
    <citation type="submission" date="2022-07" db="EMBL/GenBank/DDBJ databases">
        <title>Chromosome-level genome of Muraenolepis orangiensis.</title>
        <authorList>
            <person name="Kim J."/>
        </authorList>
    </citation>
    <scope>NUCLEOTIDE SEQUENCE</scope>
    <source>
        <strain evidence="1">KU_S4_2022</strain>
        <tissue evidence="1">Muscle</tissue>
    </source>
</reference>
<accession>A0A9Q0DFV1</accession>
<organism evidence="1 2">
    <name type="scientific">Muraenolepis orangiensis</name>
    <name type="common">Patagonian moray cod</name>
    <dbReference type="NCBI Taxonomy" id="630683"/>
    <lineage>
        <taxon>Eukaryota</taxon>
        <taxon>Metazoa</taxon>
        <taxon>Chordata</taxon>
        <taxon>Craniata</taxon>
        <taxon>Vertebrata</taxon>
        <taxon>Euteleostomi</taxon>
        <taxon>Actinopterygii</taxon>
        <taxon>Neopterygii</taxon>
        <taxon>Teleostei</taxon>
        <taxon>Neoteleostei</taxon>
        <taxon>Acanthomorphata</taxon>
        <taxon>Zeiogadaria</taxon>
        <taxon>Gadariae</taxon>
        <taxon>Gadiformes</taxon>
        <taxon>Muraenolepidoidei</taxon>
        <taxon>Muraenolepididae</taxon>
        <taxon>Muraenolepis</taxon>
    </lineage>
</organism>
<sequence length="168" mass="18363">MFTVLRTMERVIASYPRLCVGSVWSGTCGRTSSSLLLRPCLPQGRGLCLWPATPEAQEVPSVTEEIGGGGGGGERASFLVFLNWQRGCLPSPGVVDYLRLPQRLSELKGPFPRIVPAQLDWSWIVPETRMKCGNNTALTDLCPMACDFVEAEEVFVRSVDKSVNSTLS</sequence>
<dbReference type="AlphaFoldDB" id="A0A9Q0DFV1"/>
<proteinExistence type="predicted"/>
<dbReference type="EMBL" id="JANIIK010000117">
    <property type="protein sequence ID" value="KAJ3586861.1"/>
    <property type="molecule type" value="Genomic_DNA"/>
</dbReference>
<keyword evidence="2" id="KW-1185">Reference proteome</keyword>
<gene>
    <name evidence="1" type="ORF">NHX12_013253</name>
</gene>
<dbReference type="Proteomes" id="UP001148018">
    <property type="component" value="Unassembled WGS sequence"/>
</dbReference>